<dbReference type="GO" id="GO:0016020">
    <property type="term" value="C:membrane"/>
    <property type="evidence" value="ECO:0007669"/>
    <property type="project" value="TreeGrafter"/>
</dbReference>
<keyword evidence="2" id="KW-0812">Transmembrane</keyword>
<evidence type="ECO:0000256" key="2">
    <source>
        <dbReference type="SAM" id="Phobius"/>
    </source>
</evidence>
<feature type="region of interest" description="Disordered" evidence="1">
    <location>
        <begin position="333"/>
        <end position="386"/>
    </location>
</feature>
<feature type="transmembrane region" description="Helical" evidence="2">
    <location>
        <begin position="125"/>
        <end position="141"/>
    </location>
</feature>
<feature type="transmembrane region" description="Helical" evidence="2">
    <location>
        <begin position="237"/>
        <end position="261"/>
    </location>
</feature>
<protein>
    <submittedName>
        <fullName evidence="3">Uncharacterized protein</fullName>
    </submittedName>
</protein>
<evidence type="ECO:0000313" key="4">
    <source>
        <dbReference type="Proteomes" id="UP000612055"/>
    </source>
</evidence>
<feature type="transmembrane region" description="Helical" evidence="2">
    <location>
        <begin position="153"/>
        <end position="175"/>
    </location>
</feature>
<feature type="compositionally biased region" description="Basic and acidic residues" evidence="1">
    <location>
        <begin position="30"/>
        <end position="39"/>
    </location>
</feature>
<dbReference type="OrthoDB" id="29773at2759"/>
<accession>A0A836BUC1</accession>
<reference evidence="3" key="1">
    <citation type="journal article" date="2020" name="bioRxiv">
        <title>Comparative genomics of Chlamydomonas.</title>
        <authorList>
            <person name="Craig R.J."/>
            <person name="Hasan A.R."/>
            <person name="Ness R.W."/>
            <person name="Keightley P.D."/>
        </authorList>
    </citation>
    <scope>NUCLEOTIDE SEQUENCE</scope>
    <source>
        <strain evidence="3">CCAP 11/70</strain>
    </source>
</reference>
<feature type="transmembrane region" description="Helical" evidence="2">
    <location>
        <begin position="64"/>
        <end position="87"/>
    </location>
</feature>
<proteinExistence type="predicted"/>
<dbReference type="SUPFAM" id="SSF103481">
    <property type="entry name" value="Multidrug resistance efflux transporter EmrE"/>
    <property type="match status" value="1"/>
</dbReference>
<dbReference type="InterPro" id="IPR036259">
    <property type="entry name" value="MFS_trans_sf"/>
</dbReference>
<dbReference type="AlphaFoldDB" id="A0A836BUC1"/>
<feature type="transmembrane region" description="Helical" evidence="2">
    <location>
        <begin position="273"/>
        <end position="291"/>
    </location>
</feature>
<dbReference type="Gene3D" id="1.10.3730.20">
    <property type="match status" value="1"/>
</dbReference>
<evidence type="ECO:0000313" key="3">
    <source>
        <dbReference type="EMBL" id="KAG2487813.1"/>
    </source>
</evidence>
<dbReference type="PANTHER" id="PTHR13146">
    <property type="match status" value="1"/>
</dbReference>
<feature type="region of interest" description="Disordered" evidence="1">
    <location>
        <begin position="24"/>
        <end position="54"/>
    </location>
</feature>
<name>A0A836BUC1_9CHLO</name>
<dbReference type="InterPro" id="IPR037185">
    <property type="entry name" value="EmrE-like"/>
</dbReference>
<dbReference type="EMBL" id="JAEHOE010000092">
    <property type="protein sequence ID" value="KAG2487813.1"/>
    <property type="molecule type" value="Genomic_DNA"/>
</dbReference>
<evidence type="ECO:0000256" key="1">
    <source>
        <dbReference type="SAM" id="MobiDB-lite"/>
    </source>
</evidence>
<sequence>MPLPQLLCLPLALYLEWRKPREVEQTAGKEQPHEDKLKVTGDSSSSKDATPATANGGWRSWLRVWGLVMFPTLLSIVGMALLSIALLNVTVSVWQMLRGLEVLFAAVLGVLFLGRRLNGFHRTGVALTVVGVAVVGLSYVLSGGASPEHTTTAQMLLGLGLGVASLALQAATLTVEEHLMRREAISGAMLMALQGAIGSVILVGVILPVVYYLPGKEGEGIHEDTLDTLVMLSNSPALLAVVVLDVVMLVPYQLVAMAVTYDQGAVFLTIMDSLKTVVVWGVMLVLFYAGAAGGTLGEKWSNWSWMQVGGFVVIITAAFVYGHGDTLEADKEKLETEGLQGPQQGSSCSSSSAAAGKDADVEAGLQPESDSTPPCEGNDGDEQQLALGDAVVRITAVRGPLEE</sequence>
<keyword evidence="4" id="KW-1185">Reference proteome</keyword>
<comment type="caution">
    <text evidence="3">The sequence shown here is derived from an EMBL/GenBank/DDBJ whole genome shotgun (WGS) entry which is preliminary data.</text>
</comment>
<feature type="compositionally biased region" description="Low complexity" evidence="1">
    <location>
        <begin position="340"/>
        <end position="356"/>
    </location>
</feature>
<organism evidence="3 4">
    <name type="scientific">Edaphochlamys debaryana</name>
    <dbReference type="NCBI Taxonomy" id="47281"/>
    <lineage>
        <taxon>Eukaryota</taxon>
        <taxon>Viridiplantae</taxon>
        <taxon>Chlorophyta</taxon>
        <taxon>core chlorophytes</taxon>
        <taxon>Chlorophyceae</taxon>
        <taxon>CS clade</taxon>
        <taxon>Chlamydomonadales</taxon>
        <taxon>Chlamydomonadales incertae sedis</taxon>
        <taxon>Edaphochlamys</taxon>
    </lineage>
</organism>
<feature type="transmembrane region" description="Helical" evidence="2">
    <location>
        <begin position="93"/>
        <end position="113"/>
    </location>
</feature>
<gene>
    <name evidence="3" type="ORF">HYH03_013657</name>
</gene>
<keyword evidence="2" id="KW-0472">Membrane</keyword>
<feature type="transmembrane region" description="Helical" evidence="2">
    <location>
        <begin position="303"/>
        <end position="321"/>
    </location>
</feature>
<feature type="transmembrane region" description="Helical" evidence="2">
    <location>
        <begin position="187"/>
        <end position="213"/>
    </location>
</feature>
<dbReference type="SUPFAM" id="SSF103473">
    <property type="entry name" value="MFS general substrate transporter"/>
    <property type="match status" value="1"/>
</dbReference>
<dbReference type="Proteomes" id="UP000612055">
    <property type="component" value="Unassembled WGS sequence"/>
</dbReference>
<keyword evidence="2" id="KW-1133">Transmembrane helix</keyword>
<dbReference type="PANTHER" id="PTHR13146:SF3">
    <property type="entry name" value="EAMA DOMAIN-CONTAINING PROTEIN"/>
    <property type="match status" value="1"/>
</dbReference>